<organism evidence="1 2">
    <name type="scientific">Actinomadura adrarensis</name>
    <dbReference type="NCBI Taxonomy" id="1819600"/>
    <lineage>
        <taxon>Bacteria</taxon>
        <taxon>Bacillati</taxon>
        <taxon>Actinomycetota</taxon>
        <taxon>Actinomycetes</taxon>
        <taxon>Streptosporangiales</taxon>
        <taxon>Thermomonosporaceae</taxon>
        <taxon>Actinomadura</taxon>
    </lineage>
</organism>
<sequence>MAFHLIQGEKGVYFLQDTDADARTRATFYNPKGRWWEGTDIGGRRRRIYVPLRIGDKNAQATHVAWAMTRPRH</sequence>
<proteinExistence type="predicted"/>
<name>A0ABW3CG60_9ACTN</name>
<gene>
    <name evidence="1" type="ORF">ACFQ07_14885</name>
</gene>
<evidence type="ECO:0000313" key="1">
    <source>
        <dbReference type="EMBL" id="MFD0853521.1"/>
    </source>
</evidence>
<dbReference type="EMBL" id="JBHTIR010002235">
    <property type="protein sequence ID" value="MFD0853521.1"/>
    <property type="molecule type" value="Genomic_DNA"/>
</dbReference>
<protein>
    <submittedName>
        <fullName evidence="1">Uncharacterized protein</fullName>
    </submittedName>
</protein>
<accession>A0ABW3CG60</accession>
<keyword evidence="2" id="KW-1185">Reference proteome</keyword>
<dbReference type="Proteomes" id="UP001597083">
    <property type="component" value="Unassembled WGS sequence"/>
</dbReference>
<reference evidence="2" key="1">
    <citation type="journal article" date="2019" name="Int. J. Syst. Evol. Microbiol.">
        <title>The Global Catalogue of Microorganisms (GCM) 10K type strain sequencing project: providing services to taxonomists for standard genome sequencing and annotation.</title>
        <authorList>
            <consortium name="The Broad Institute Genomics Platform"/>
            <consortium name="The Broad Institute Genome Sequencing Center for Infectious Disease"/>
            <person name="Wu L."/>
            <person name="Ma J."/>
        </authorList>
    </citation>
    <scope>NUCLEOTIDE SEQUENCE [LARGE SCALE GENOMIC DNA]</scope>
    <source>
        <strain evidence="2">JCM 31696</strain>
    </source>
</reference>
<evidence type="ECO:0000313" key="2">
    <source>
        <dbReference type="Proteomes" id="UP001597083"/>
    </source>
</evidence>
<comment type="caution">
    <text evidence="1">The sequence shown here is derived from an EMBL/GenBank/DDBJ whole genome shotgun (WGS) entry which is preliminary data.</text>
</comment>